<reference evidence="7" key="1">
    <citation type="submission" date="2020-10" db="EMBL/GenBank/DDBJ databases">
        <authorList>
            <person name="Han B."/>
            <person name="Lu T."/>
            <person name="Zhao Q."/>
            <person name="Huang X."/>
            <person name="Zhao Y."/>
        </authorList>
    </citation>
    <scope>NUCLEOTIDE SEQUENCE</scope>
</reference>
<dbReference type="PANTHER" id="PTHR10209:SF492">
    <property type="entry name" value="FE2OG DIOXYGENASE DOMAIN-CONTAINING PROTEIN"/>
    <property type="match status" value="1"/>
</dbReference>
<dbReference type="PANTHER" id="PTHR10209">
    <property type="entry name" value="OXIDOREDUCTASE, 2OG-FE II OXYGENASE FAMILY PROTEIN"/>
    <property type="match status" value="1"/>
</dbReference>
<evidence type="ECO:0000256" key="2">
    <source>
        <dbReference type="ARBA" id="ARBA00022723"/>
    </source>
</evidence>
<dbReference type="OrthoDB" id="288590at2759"/>
<protein>
    <recommendedName>
        <fullName evidence="9">Fe2OG dioxygenase domain-containing protein</fullName>
    </recommendedName>
</protein>
<evidence type="ECO:0000256" key="4">
    <source>
        <dbReference type="ARBA" id="ARBA00023004"/>
    </source>
</evidence>
<comment type="similarity">
    <text evidence="1">Belongs to the iron/ascorbate-dependent oxidoreductase family.</text>
</comment>
<name>A0A811S517_9POAL</name>
<accession>A0A811S517</accession>
<evidence type="ECO:0000259" key="5">
    <source>
        <dbReference type="Pfam" id="PF03171"/>
    </source>
</evidence>
<dbReference type="AlphaFoldDB" id="A0A811S517"/>
<keyword evidence="3" id="KW-0560">Oxidoreductase</keyword>
<keyword evidence="8" id="KW-1185">Reference proteome</keyword>
<evidence type="ECO:0000313" key="7">
    <source>
        <dbReference type="EMBL" id="CAD6337538.1"/>
    </source>
</evidence>
<dbReference type="SUPFAM" id="SSF51197">
    <property type="entry name" value="Clavaminate synthase-like"/>
    <property type="match status" value="1"/>
</dbReference>
<dbReference type="InterPro" id="IPR027443">
    <property type="entry name" value="IPNS-like_sf"/>
</dbReference>
<gene>
    <name evidence="7" type="ORF">NCGR_LOCUS61636</name>
</gene>
<dbReference type="FunFam" id="2.60.120.330:FF:000026">
    <property type="entry name" value="DIBOA-glucoside dioxygenase BX6"/>
    <property type="match status" value="1"/>
</dbReference>
<organism evidence="7 8">
    <name type="scientific">Miscanthus lutarioriparius</name>
    <dbReference type="NCBI Taxonomy" id="422564"/>
    <lineage>
        <taxon>Eukaryota</taxon>
        <taxon>Viridiplantae</taxon>
        <taxon>Streptophyta</taxon>
        <taxon>Embryophyta</taxon>
        <taxon>Tracheophyta</taxon>
        <taxon>Spermatophyta</taxon>
        <taxon>Magnoliopsida</taxon>
        <taxon>Liliopsida</taxon>
        <taxon>Poales</taxon>
        <taxon>Poaceae</taxon>
        <taxon>PACMAD clade</taxon>
        <taxon>Panicoideae</taxon>
        <taxon>Andropogonodae</taxon>
        <taxon>Andropogoneae</taxon>
        <taxon>Saccharinae</taxon>
        <taxon>Miscanthus</taxon>
    </lineage>
</organism>
<dbReference type="EMBL" id="CAJGYO010000018">
    <property type="protein sequence ID" value="CAD6337538.1"/>
    <property type="molecule type" value="Genomic_DNA"/>
</dbReference>
<evidence type="ECO:0000256" key="3">
    <source>
        <dbReference type="ARBA" id="ARBA00023002"/>
    </source>
</evidence>
<comment type="caution">
    <text evidence="7">The sequence shown here is derived from an EMBL/GenBank/DDBJ whole genome shotgun (WGS) entry which is preliminary data.</text>
</comment>
<dbReference type="InterPro" id="IPR026992">
    <property type="entry name" value="DIOX_N"/>
</dbReference>
<keyword evidence="2" id="KW-0479">Metal-binding</keyword>
<evidence type="ECO:0000256" key="1">
    <source>
        <dbReference type="ARBA" id="ARBA00008056"/>
    </source>
</evidence>
<dbReference type="GO" id="GO:0046872">
    <property type="term" value="F:metal ion binding"/>
    <property type="evidence" value="ECO:0007669"/>
    <property type="project" value="UniProtKB-KW"/>
</dbReference>
<dbReference type="Pfam" id="PF03171">
    <property type="entry name" value="2OG-FeII_Oxy"/>
    <property type="match status" value="1"/>
</dbReference>
<evidence type="ECO:0008006" key="9">
    <source>
        <dbReference type="Google" id="ProtNLM"/>
    </source>
</evidence>
<evidence type="ECO:0000313" key="8">
    <source>
        <dbReference type="Proteomes" id="UP000604825"/>
    </source>
</evidence>
<keyword evidence="4" id="KW-0408">Iron</keyword>
<dbReference type="Gene3D" id="2.60.120.330">
    <property type="entry name" value="B-lactam Antibiotic, Isopenicillin N Synthase, Chain"/>
    <property type="match status" value="1"/>
</dbReference>
<dbReference type="GO" id="GO:0016491">
    <property type="term" value="F:oxidoreductase activity"/>
    <property type="evidence" value="ECO:0007669"/>
    <property type="project" value="UniProtKB-KW"/>
</dbReference>
<dbReference type="InterPro" id="IPR044861">
    <property type="entry name" value="IPNS-like_FE2OG_OXY"/>
</dbReference>
<dbReference type="Proteomes" id="UP000604825">
    <property type="component" value="Unassembled WGS sequence"/>
</dbReference>
<sequence length="343" mass="37583">MSITKAAVPVAAHGGYDRRRELLQAFDDTKAGVKGLVDSGTKSIPSIFHHPQDSLAAITSSTTADEAAATIPVIDLAAARREEVVALVRAAAETAGFFQVVNHGVPGEAMAAMVAAVRHFNEGTVEAKRPYYTRDTTRKMRFYSNLDLFQSPAASWRDTVFLDMAPEPPQPEELPEALRHYVGAVRKLAVWVFELLSESLGLASDHLAEMGCGESLKVACNYYPPCPEPHLTLGNTKHTDPTFLTVLLQDAVGGLQLVSNGRFRSVEHRVLANQSADTARVSVAAFVDVGRSMRQYGPIQELTSPDGGNPPIYRSVTVEEFIVHFYRKGSEQNRPRLDYFKLE</sequence>
<evidence type="ECO:0000259" key="6">
    <source>
        <dbReference type="Pfam" id="PF14226"/>
    </source>
</evidence>
<proteinExistence type="inferred from homology"/>
<feature type="domain" description="Isopenicillin N synthase-like Fe(2+) 2OG dioxygenase" evidence="5">
    <location>
        <begin position="219"/>
        <end position="257"/>
    </location>
</feature>
<dbReference type="Pfam" id="PF14226">
    <property type="entry name" value="DIOX_N"/>
    <property type="match status" value="1"/>
</dbReference>
<feature type="domain" description="Non-haem dioxygenase N-terminal" evidence="6">
    <location>
        <begin position="71"/>
        <end position="171"/>
    </location>
</feature>